<keyword evidence="2" id="KW-0732">Signal</keyword>
<gene>
    <name evidence="4" type="primary">Acey_s0143.g2426</name>
    <name evidence="4" type="ORF">Y032_0143g2426</name>
</gene>
<dbReference type="OrthoDB" id="5892424at2759"/>
<dbReference type="Proteomes" id="UP000024635">
    <property type="component" value="Unassembled WGS sequence"/>
</dbReference>
<evidence type="ECO:0000256" key="2">
    <source>
        <dbReference type="SAM" id="SignalP"/>
    </source>
</evidence>
<proteinExistence type="predicted"/>
<feature type="domain" description="Saposin B-type" evidence="3">
    <location>
        <begin position="21"/>
        <end position="102"/>
    </location>
</feature>
<keyword evidence="5" id="KW-1185">Reference proteome</keyword>
<dbReference type="InterPro" id="IPR011001">
    <property type="entry name" value="Saposin-like"/>
</dbReference>
<dbReference type="PROSITE" id="PS50015">
    <property type="entry name" value="SAP_B"/>
    <property type="match status" value="1"/>
</dbReference>
<sequence length="120" mass="13669">MKIIILCFCVVGPAVCKFDYGSELCRMCIEAVNVLDVTLDARGKVKEAAKYFCKAKVRAQLTEDCKYMMKKNLNRIVNYLKAPFENDALSMCTYIRACGVKQQKGGYSPTREDDYYSFVD</sequence>
<comment type="caution">
    <text evidence="4">The sequence shown here is derived from an EMBL/GenBank/DDBJ whole genome shotgun (WGS) entry which is preliminary data.</text>
</comment>
<dbReference type="EMBL" id="JARK01001479">
    <property type="protein sequence ID" value="EYB97165.1"/>
    <property type="molecule type" value="Genomic_DNA"/>
</dbReference>
<dbReference type="SMART" id="SM00741">
    <property type="entry name" value="SapB"/>
    <property type="match status" value="1"/>
</dbReference>
<dbReference type="SUPFAM" id="SSF47862">
    <property type="entry name" value="Saposin"/>
    <property type="match status" value="1"/>
</dbReference>
<evidence type="ECO:0000313" key="4">
    <source>
        <dbReference type="EMBL" id="EYB97165.1"/>
    </source>
</evidence>
<evidence type="ECO:0000313" key="5">
    <source>
        <dbReference type="Proteomes" id="UP000024635"/>
    </source>
</evidence>
<evidence type="ECO:0000256" key="1">
    <source>
        <dbReference type="ARBA" id="ARBA00023157"/>
    </source>
</evidence>
<feature type="chain" id="PRO_5001490358" description="Saposin B-type domain-containing protein" evidence="2">
    <location>
        <begin position="17"/>
        <end position="120"/>
    </location>
</feature>
<protein>
    <recommendedName>
        <fullName evidence="3">Saposin B-type domain-containing protein</fullName>
    </recommendedName>
</protein>
<keyword evidence="1" id="KW-1015">Disulfide bond</keyword>
<evidence type="ECO:0000259" key="3">
    <source>
        <dbReference type="PROSITE" id="PS50015"/>
    </source>
</evidence>
<feature type="signal peptide" evidence="2">
    <location>
        <begin position="1"/>
        <end position="16"/>
    </location>
</feature>
<accession>A0A016T368</accession>
<name>A0A016T368_9BILA</name>
<reference evidence="5" key="1">
    <citation type="journal article" date="2015" name="Nat. Genet.">
        <title>The genome and transcriptome of the zoonotic hookworm Ancylostoma ceylanicum identify infection-specific gene families.</title>
        <authorList>
            <person name="Schwarz E.M."/>
            <person name="Hu Y."/>
            <person name="Antoshechkin I."/>
            <person name="Miller M.M."/>
            <person name="Sternberg P.W."/>
            <person name="Aroian R.V."/>
        </authorList>
    </citation>
    <scope>NUCLEOTIDE SEQUENCE</scope>
    <source>
        <strain evidence="5">HY135</strain>
    </source>
</reference>
<dbReference type="AlphaFoldDB" id="A0A016T368"/>
<dbReference type="InterPro" id="IPR008139">
    <property type="entry name" value="SaposinB_dom"/>
</dbReference>
<organism evidence="4 5">
    <name type="scientific">Ancylostoma ceylanicum</name>
    <dbReference type="NCBI Taxonomy" id="53326"/>
    <lineage>
        <taxon>Eukaryota</taxon>
        <taxon>Metazoa</taxon>
        <taxon>Ecdysozoa</taxon>
        <taxon>Nematoda</taxon>
        <taxon>Chromadorea</taxon>
        <taxon>Rhabditida</taxon>
        <taxon>Rhabditina</taxon>
        <taxon>Rhabditomorpha</taxon>
        <taxon>Strongyloidea</taxon>
        <taxon>Ancylostomatidae</taxon>
        <taxon>Ancylostomatinae</taxon>
        <taxon>Ancylostoma</taxon>
    </lineage>
</organism>
<dbReference type="Gene3D" id="1.10.225.10">
    <property type="entry name" value="Saposin-like"/>
    <property type="match status" value="1"/>
</dbReference>